<evidence type="ECO:0000259" key="1">
    <source>
        <dbReference type="Pfam" id="PF00171"/>
    </source>
</evidence>
<protein>
    <submittedName>
        <fullName evidence="3">Aldehyde dehydrogenase family 16 member A1-like</fullName>
    </submittedName>
</protein>
<dbReference type="InterPro" id="IPR016161">
    <property type="entry name" value="Ald_DH/histidinol_DH"/>
</dbReference>
<proteinExistence type="predicted"/>
<dbReference type="InterPro" id="IPR016163">
    <property type="entry name" value="Ald_DH_C"/>
</dbReference>
<gene>
    <name evidence="3" type="primary">LOC117643275</name>
</gene>
<dbReference type="SUPFAM" id="SSF53720">
    <property type="entry name" value="ALDH-like"/>
    <property type="match status" value="2"/>
</dbReference>
<dbReference type="KEGG" id="tpal:117643275"/>
<accession>A0A6P8YE30</accession>
<dbReference type="InterPro" id="IPR015590">
    <property type="entry name" value="Aldehyde_DH_dom"/>
</dbReference>
<dbReference type="Pfam" id="PF00171">
    <property type="entry name" value="Aldedh"/>
    <property type="match status" value="2"/>
</dbReference>
<dbReference type="Gene3D" id="3.40.309.10">
    <property type="entry name" value="Aldehyde Dehydrogenase, Chain A, domain 2"/>
    <property type="match status" value="1"/>
</dbReference>
<dbReference type="OrthoDB" id="310895at2759"/>
<dbReference type="Gene3D" id="3.40.605.10">
    <property type="entry name" value="Aldehyde Dehydrogenase, Chain A, domain 1"/>
    <property type="match status" value="2"/>
</dbReference>
<name>A0A6P8YE30_THRPL</name>
<keyword evidence="2" id="KW-1185">Reference proteome</keyword>
<dbReference type="PANTHER" id="PTHR11699">
    <property type="entry name" value="ALDEHYDE DEHYDROGENASE-RELATED"/>
    <property type="match status" value="1"/>
</dbReference>
<dbReference type="GeneID" id="117643275"/>
<sequence>MSKDSGSKPSIQQIFDSMEYGPVSEGKSLAEAWLLDNVENFGPFINGKMKSSPQSEKTTLVSTGVNFSVCFMLDKDEDYSASVSASSNAFSKWAELDGHERASIIYSIARQLQKHISLLCEVEALSRGVQVGNVRELDVPAAIRTFYYYAGWAQLIKTELKEWKPHGPVAAYTSGSAPLSSLAMIIAPALAAGNTITLLPHVSNCLSALLLAHICTASGVPPGVINVVPQDHSDEMLCPVVHDNQVRKVAVVGSPCLGRSIFSNTLDLQQNHVMLLNGCVPMIVLDSADLDAVVDCVIDAAWINQGQDPWALRLLIVQESVYSALKSKLTARIKSLKTGSTFEKMADVSHSVADSSISKKLKEMLTIDPSSEVVKPSASNSDDWAPTVIFSSAPPSVPVLRAIDVCPAVHVVAARSAKEAVGIANHCGGGMAASIWTESSAFAWESALQMQTSTVWINSHGLLDASIPISGRNFTGSGSFLGKEGLLEFLKPSSDSTAYLLQSYPSASTSLLPLVPSATEISAVDQTYKLFYGGGHKRPNSNTYRTVLGANGESIAVVPEANRKDVRNAVEAAVKVRQGWWKRGSHNRAQIIYNLAEKLKARESHFARCLQTLYQNLDLKKCEQEVNECVNLLFHFAAICDKAIQSTSQVANGGLPVVVMREPLGVIGVVCTATACSALADLITLIGAAIAYGNVCVVVTDLERSTPALELAQLLEVAEIPGGVINILSGGAISLLPTLGGHMDIDAVWCTGHLHKLSAILKEEISKSNLKQNWVMERVLSPLKHRHVFEMKASQSKAIWLSGLASFGS</sequence>
<evidence type="ECO:0000313" key="3">
    <source>
        <dbReference type="RefSeq" id="XP_034237958.1"/>
    </source>
</evidence>
<feature type="domain" description="Aldehyde dehydrogenase" evidence="1">
    <location>
        <begin position="75"/>
        <end position="491"/>
    </location>
</feature>
<dbReference type="GO" id="GO:0016620">
    <property type="term" value="F:oxidoreductase activity, acting on the aldehyde or oxo group of donors, NAD or NADP as acceptor"/>
    <property type="evidence" value="ECO:0007669"/>
    <property type="project" value="InterPro"/>
</dbReference>
<feature type="domain" description="Aldehyde dehydrogenase" evidence="1">
    <location>
        <begin position="540"/>
        <end position="770"/>
    </location>
</feature>
<dbReference type="AlphaFoldDB" id="A0A6P8YE30"/>
<reference evidence="3" key="1">
    <citation type="submission" date="2025-08" db="UniProtKB">
        <authorList>
            <consortium name="RefSeq"/>
        </authorList>
    </citation>
    <scope>IDENTIFICATION</scope>
    <source>
        <tissue evidence="3">Total insect</tissue>
    </source>
</reference>
<organism evidence="3">
    <name type="scientific">Thrips palmi</name>
    <name type="common">Melon thrips</name>
    <dbReference type="NCBI Taxonomy" id="161013"/>
    <lineage>
        <taxon>Eukaryota</taxon>
        <taxon>Metazoa</taxon>
        <taxon>Ecdysozoa</taxon>
        <taxon>Arthropoda</taxon>
        <taxon>Hexapoda</taxon>
        <taxon>Insecta</taxon>
        <taxon>Pterygota</taxon>
        <taxon>Neoptera</taxon>
        <taxon>Paraneoptera</taxon>
        <taxon>Thysanoptera</taxon>
        <taxon>Terebrantia</taxon>
        <taxon>Thripoidea</taxon>
        <taxon>Thripidae</taxon>
        <taxon>Thrips</taxon>
    </lineage>
</organism>
<dbReference type="RefSeq" id="XP_034237958.1">
    <property type="nucleotide sequence ID" value="XM_034382067.1"/>
</dbReference>
<dbReference type="InterPro" id="IPR016162">
    <property type="entry name" value="Ald_DH_N"/>
</dbReference>
<dbReference type="Proteomes" id="UP000515158">
    <property type="component" value="Unplaced"/>
</dbReference>
<evidence type="ECO:0000313" key="2">
    <source>
        <dbReference type="Proteomes" id="UP000515158"/>
    </source>
</evidence>
<dbReference type="InParanoid" id="A0A6P8YE30"/>